<sequence length="99" mass="10221">MSSRESLDQCSREPLSARRAHAGDAVKTRGTSVLARAACPGLAAADRQSAAYQARVDRASGQAALRPGACPAAAPRADAAAWAWVDRVAAHGRAIRALT</sequence>
<dbReference type="HOGENOM" id="CLU_2314959_0_0_4"/>
<evidence type="ECO:0000313" key="2">
    <source>
        <dbReference type="EMBL" id="CBW75796.1"/>
    </source>
</evidence>
<dbReference type="EMBL" id="FR687359">
    <property type="protein sequence ID" value="CBW75796.1"/>
    <property type="molecule type" value="Genomic_DNA"/>
</dbReference>
<evidence type="ECO:0000256" key="1">
    <source>
        <dbReference type="SAM" id="MobiDB-lite"/>
    </source>
</evidence>
<feature type="compositionally biased region" description="Basic and acidic residues" evidence="1">
    <location>
        <begin position="1"/>
        <end position="11"/>
    </location>
</feature>
<organism evidence="2 3">
    <name type="scientific">Mycetohabitans rhizoxinica (strain DSM 19002 / CIP 109453 / HKI 454)</name>
    <name type="common">Paraburkholderia rhizoxinica</name>
    <dbReference type="NCBI Taxonomy" id="882378"/>
    <lineage>
        <taxon>Bacteria</taxon>
        <taxon>Pseudomonadati</taxon>
        <taxon>Pseudomonadota</taxon>
        <taxon>Betaproteobacteria</taxon>
        <taxon>Burkholderiales</taxon>
        <taxon>Burkholderiaceae</taxon>
        <taxon>Mycetohabitans</taxon>
    </lineage>
</organism>
<feature type="region of interest" description="Disordered" evidence="1">
    <location>
        <begin position="1"/>
        <end position="28"/>
    </location>
</feature>
<name>E5ATC2_MYCRK</name>
<protein>
    <submittedName>
        <fullName evidence="2">Uncharacterized protein</fullName>
    </submittedName>
</protein>
<proteinExistence type="predicted"/>
<accession>E5ATC2</accession>
<dbReference type="AlphaFoldDB" id="E5ATC2"/>
<gene>
    <name evidence="2" type="ordered locus">RBRH_01391</name>
</gene>
<dbReference type="Proteomes" id="UP000007437">
    <property type="component" value="Chromosome"/>
</dbReference>
<evidence type="ECO:0000313" key="3">
    <source>
        <dbReference type="Proteomes" id="UP000007437"/>
    </source>
</evidence>
<dbReference type="KEGG" id="brh:RBRH_01391"/>
<reference evidence="2 3" key="1">
    <citation type="journal article" date="2011" name="J. Bacteriol.">
        <title>Complete genome sequence of Burkholderia rhizoxinica, an endosymbiont of Rhizopus microsporus.</title>
        <authorList>
            <person name="Lackner G."/>
            <person name="Moebius N."/>
            <person name="Partida-Martinez L."/>
            <person name="Hertweck C."/>
        </authorList>
    </citation>
    <scope>NUCLEOTIDE SEQUENCE [LARGE SCALE GENOMIC DNA]</scope>
    <source>
        <strain evidence="3">DSM 19002 / CIP 109453 / HKI 454</strain>
    </source>
</reference>